<feature type="transmembrane region" description="Helical" evidence="2">
    <location>
        <begin position="48"/>
        <end position="68"/>
    </location>
</feature>
<feature type="region of interest" description="Disordered" evidence="1">
    <location>
        <begin position="1"/>
        <end position="36"/>
    </location>
</feature>
<gene>
    <name evidence="3" type="ORF">HEK616_63330</name>
</gene>
<evidence type="ECO:0000256" key="1">
    <source>
        <dbReference type="SAM" id="MobiDB-lite"/>
    </source>
</evidence>
<dbReference type="EMBL" id="AP026073">
    <property type="protein sequence ID" value="BDM72846.1"/>
    <property type="molecule type" value="Genomic_DNA"/>
</dbReference>
<keyword evidence="2" id="KW-0812">Transmembrane</keyword>
<accession>A0ABN6R604</accession>
<name>A0ABN6R604_STRNI</name>
<organism evidence="3 4">
    <name type="scientific">Streptomyces nigrescens</name>
    <dbReference type="NCBI Taxonomy" id="1920"/>
    <lineage>
        <taxon>Bacteria</taxon>
        <taxon>Bacillati</taxon>
        <taxon>Actinomycetota</taxon>
        <taxon>Actinomycetes</taxon>
        <taxon>Kitasatosporales</taxon>
        <taxon>Streptomycetaceae</taxon>
        <taxon>Streptomyces</taxon>
    </lineage>
</organism>
<evidence type="ECO:0000313" key="3">
    <source>
        <dbReference type="EMBL" id="BDM72846.1"/>
    </source>
</evidence>
<keyword evidence="2" id="KW-1133">Transmembrane helix</keyword>
<reference evidence="3" key="1">
    <citation type="submission" date="2022-06" db="EMBL/GenBank/DDBJ databases">
        <title>Complete genome sequence of Streptomyces nigrescens HEK616.</title>
        <authorList>
            <person name="Asamizu S."/>
            <person name="Onaka H."/>
        </authorList>
    </citation>
    <scope>NUCLEOTIDE SEQUENCE</scope>
    <source>
        <strain evidence="3">HEK616</strain>
    </source>
</reference>
<proteinExistence type="predicted"/>
<protein>
    <recommendedName>
        <fullName evidence="5">Integral membrane protein</fullName>
    </recommendedName>
</protein>
<evidence type="ECO:0000313" key="4">
    <source>
        <dbReference type="Proteomes" id="UP001059597"/>
    </source>
</evidence>
<evidence type="ECO:0008006" key="5">
    <source>
        <dbReference type="Google" id="ProtNLM"/>
    </source>
</evidence>
<evidence type="ECO:0000256" key="2">
    <source>
        <dbReference type="SAM" id="Phobius"/>
    </source>
</evidence>
<keyword evidence="4" id="KW-1185">Reference proteome</keyword>
<sequence>MQRAAGPATPKANGPPVGDKTPPGGSSVLPVRTYPGQVSDETPRAGDLLVRIGAIMFLVGALATLATVTPLFLGTTPLPWGFYWLCMLMGAGFLVAASGVVRSAVVQRRQAVAAAEGSVPSAPSAT</sequence>
<keyword evidence="2" id="KW-0472">Membrane</keyword>
<dbReference type="Proteomes" id="UP001059597">
    <property type="component" value="Chromosome"/>
</dbReference>
<feature type="transmembrane region" description="Helical" evidence="2">
    <location>
        <begin position="80"/>
        <end position="101"/>
    </location>
</feature>